<evidence type="ECO:0000313" key="15">
    <source>
        <dbReference type="Proteomes" id="UP000033869"/>
    </source>
</evidence>
<keyword evidence="4 10" id="KW-0963">Cytoplasm</keyword>
<proteinExistence type="inferred from homology"/>
<evidence type="ECO:0000256" key="3">
    <source>
        <dbReference type="ARBA" id="ARBA00011738"/>
    </source>
</evidence>
<dbReference type="InterPro" id="IPR013805">
    <property type="entry name" value="GrpE_CC"/>
</dbReference>
<evidence type="ECO:0000256" key="12">
    <source>
        <dbReference type="RuleBase" id="RU004478"/>
    </source>
</evidence>
<evidence type="ECO:0000256" key="2">
    <source>
        <dbReference type="ARBA" id="ARBA00009054"/>
    </source>
</evidence>
<dbReference type="PRINTS" id="PR00773">
    <property type="entry name" value="GRPEPROTEIN"/>
</dbReference>
<comment type="subcellular location">
    <subcellularLocation>
        <location evidence="1 10">Cytoplasm</location>
    </subcellularLocation>
</comment>
<reference evidence="14 15" key="1">
    <citation type="journal article" date="2015" name="Nature">
        <title>rRNA introns, odd ribosomes, and small enigmatic genomes across a large radiation of phyla.</title>
        <authorList>
            <person name="Brown C.T."/>
            <person name="Hug L.A."/>
            <person name="Thomas B.C."/>
            <person name="Sharon I."/>
            <person name="Castelle C.J."/>
            <person name="Singh A."/>
            <person name="Wilkins M.J."/>
            <person name="Williams K.H."/>
            <person name="Banfield J.F."/>
        </authorList>
    </citation>
    <scope>NUCLEOTIDE SEQUENCE [LARGE SCALE GENOMIC DNA]</scope>
</reference>
<dbReference type="PROSITE" id="PS01071">
    <property type="entry name" value="GRPE"/>
    <property type="match status" value="1"/>
</dbReference>
<evidence type="ECO:0000256" key="6">
    <source>
        <dbReference type="ARBA" id="ARBA00023186"/>
    </source>
</evidence>
<dbReference type="Gene3D" id="3.90.20.20">
    <property type="match status" value="1"/>
</dbReference>
<dbReference type="GO" id="GO:0006457">
    <property type="term" value="P:protein folding"/>
    <property type="evidence" value="ECO:0007669"/>
    <property type="project" value="InterPro"/>
</dbReference>
<evidence type="ECO:0000256" key="5">
    <source>
        <dbReference type="ARBA" id="ARBA00023016"/>
    </source>
</evidence>
<dbReference type="GO" id="GO:0051082">
    <property type="term" value="F:unfolded protein binding"/>
    <property type="evidence" value="ECO:0007669"/>
    <property type="project" value="TreeGrafter"/>
</dbReference>
<evidence type="ECO:0000256" key="9">
    <source>
        <dbReference type="ARBA" id="ARBA00076414"/>
    </source>
</evidence>
<dbReference type="Gene3D" id="2.30.22.10">
    <property type="entry name" value="Head domain of nucleotide exchange factor GrpE"/>
    <property type="match status" value="1"/>
</dbReference>
<accession>A0A0G0W997</accession>
<keyword evidence="13" id="KW-0175">Coiled coil</keyword>
<dbReference type="InterPro" id="IPR009012">
    <property type="entry name" value="GrpE_head"/>
</dbReference>
<evidence type="ECO:0000256" key="11">
    <source>
        <dbReference type="RuleBase" id="RU000639"/>
    </source>
</evidence>
<dbReference type="FunFam" id="2.30.22.10:FF:000001">
    <property type="entry name" value="Protein GrpE"/>
    <property type="match status" value="1"/>
</dbReference>
<dbReference type="Pfam" id="PF01025">
    <property type="entry name" value="GrpE"/>
    <property type="match status" value="1"/>
</dbReference>
<gene>
    <name evidence="10" type="primary">grpE</name>
    <name evidence="14" type="ORF">UU65_C0007G0008</name>
</gene>
<comment type="subunit">
    <text evidence="3 10">Homodimer.</text>
</comment>
<keyword evidence="6 10" id="KW-0143">Chaperone</keyword>
<dbReference type="GO" id="GO:0042803">
    <property type="term" value="F:protein homodimerization activity"/>
    <property type="evidence" value="ECO:0007669"/>
    <property type="project" value="InterPro"/>
</dbReference>
<evidence type="ECO:0000256" key="7">
    <source>
        <dbReference type="ARBA" id="ARBA00053401"/>
    </source>
</evidence>
<feature type="coiled-coil region" evidence="13">
    <location>
        <begin position="17"/>
        <end position="51"/>
    </location>
</feature>
<evidence type="ECO:0000256" key="13">
    <source>
        <dbReference type="SAM" id="Coils"/>
    </source>
</evidence>
<comment type="function">
    <text evidence="7 10 11">Participates actively in the response to hyperosmotic and heat shock by preventing the aggregation of stress-denatured proteins, in association with DnaK and GrpE. It is the nucleotide exchange factor for DnaK and may function as a thermosensor. Unfolded proteins bind initially to DnaJ; upon interaction with the DnaJ-bound protein, DnaK hydrolyzes its bound ATP, resulting in the formation of a stable complex. GrpE releases ADP from DnaK; ATP binding to DnaK triggers the release of the substrate protein, thus completing the reaction cycle. Several rounds of ATP-dependent interactions between DnaJ, DnaK and GrpE are required for fully efficient folding.</text>
</comment>
<evidence type="ECO:0000256" key="1">
    <source>
        <dbReference type="ARBA" id="ARBA00004496"/>
    </source>
</evidence>
<evidence type="ECO:0000256" key="8">
    <source>
        <dbReference type="ARBA" id="ARBA00072274"/>
    </source>
</evidence>
<dbReference type="PANTHER" id="PTHR21237">
    <property type="entry name" value="GRPE PROTEIN"/>
    <property type="match status" value="1"/>
</dbReference>
<evidence type="ECO:0000256" key="4">
    <source>
        <dbReference type="ARBA" id="ARBA00022490"/>
    </source>
</evidence>
<dbReference type="PANTHER" id="PTHR21237:SF23">
    <property type="entry name" value="GRPE PROTEIN HOMOLOG, MITOCHONDRIAL"/>
    <property type="match status" value="1"/>
</dbReference>
<dbReference type="GO" id="GO:0000774">
    <property type="term" value="F:adenyl-nucleotide exchange factor activity"/>
    <property type="evidence" value="ECO:0007669"/>
    <property type="project" value="InterPro"/>
</dbReference>
<dbReference type="HAMAP" id="MF_01151">
    <property type="entry name" value="GrpE"/>
    <property type="match status" value="1"/>
</dbReference>
<evidence type="ECO:0000256" key="10">
    <source>
        <dbReference type="HAMAP-Rule" id="MF_01151"/>
    </source>
</evidence>
<dbReference type="EMBL" id="LCBL01000007">
    <property type="protein sequence ID" value="KKS08612.1"/>
    <property type="molecule type" value="Genomic_DNA"/>
</dbReference>
<dbReference type="SUPFAM" id="SSF58014">
    <property type="entry name" value="Coiled-coil domain of nucleotide exchange factor GrpE"/>
    <property type="match status" value="1"/>
</dbReference>
<keyword evidence="5 10" id="KW-0346">Stress response</keyword>
<dbReference type="CDD" id="cd00446">
    <property type="entry name" value="GrpE"/>
    <property type="match status" value="1"/>
</dbReference>
<dbReference type="GO" id="GO:0051087">
    <property type="term" value="F:protein-folding chaperone binding"/>
    <property type="evidence" value="ECO:0007669"/>
    <property type="project" value="InterPro"/>
</dbReference>
<dbReference type="InterPro" id="IPR000740">
    <property type="entry name" value="GrpE"/>
</dbReference>
<organism evidence="14 15">
    <name type="scientific">candidate division CPR2 bacterium GW2011_GWC1_41_48</name>
    <dbReference type="NCBI Taxonomy" id="1618344"/>
    <lineage>
        <taxon>Bacteria</taxon>
        <taxon>Bacteria division CPR2</taxon>
    </lineage>
</organism>
<comment type="similarity">
    <text evidence="2 10 12">Belongs to the GrpE family.</text>
</comment>
<protein>
    <recommendedName>
        <fullName evidence="8 10">Protein GrpE</fullName>
    </recommendedName>
    <alternativeName>
        <fullName evidence="9 10">HSP-70 cofactor</fullName>
    </alternativeName>
</protein>
<name>A0A0G0W997_UNCC2</name>
<dbReference type="SUPFAM" id="SSF51064">
    <property type="entry name" value="Head domain of nucleotide exchange factor GrpE"/>
    <property type="match status" value="1"/>
</dbReference>
<dbReference type="GO" id="GO:0005737">
    <property type="term" value="C:cytoplasm"/>
    <property type="evidence" value="ECO:0007669"/>
    <property type="project" value="UniProtKB-SubCell"/>
</dbReference>
<evidence type="ECO:0000313" key="14">
    <source>
        <dbReference type="EMBL" id="KKS08612.1"/>
    </source>
</evidence>
<dbReference type="AlphaFoldDB" id="A0A0G0W997"/>
<comment type="caution">
    <text evidence="14">The sequence shown here is derived from an EMBL/GenBank/DDBJ whole genome shotgun (WGS) entry which is preliminary data.</text>
</comment>
<dbReference type="Proteomes" id="UP000033869">
    <property type="component" value="Unassembled WGS sequence"/>
</dbReference>
<sequence>MKKKKDETLEEVKNPEMEKIKQVNAELTGLLKRAQADFVNFRNRVEAEKKDWVKYGEIQVLMDLIQVLDNFSQAAKHVPEDIKSNQWVLGVQNIEKQFEEALKNRGIEKIDAVGQLFDPSLHEALFMEESDKPEDTVLEVFADGYKLGDKIIRPARVKVSKGKG</sequence>